<dbReference type="PROSITE" id="PS00375">
    <property type="entry name" value="UDPGT"/>
    <property type="match status" value="1"/>
</dbReference>
<dbReference type="Pfam" id="PF00201">
    <property type="entry name" value="UDPGT"/>
    <property type="match status" value="1"/>
</dbReference>
<dbReference type="InterPro" id="IPR002213">
    <property type="entry name" value="UDP_glucos_trans"/>
</dbReference>
<dbReference type="FunFam" id="3.40.50.2000:FF:000055">
    <property type="entry name" value="Glycosyltransferase"/>
    <property type="match status" value="1"/>
</dbReference>
<dbReference type="Gene3D" id="3.40.50.2000">
    <property type="entry name" value="Glycogen Phosphorylase B"/>
    <property type="match status" value="2"/>
</dbReference>
<dbReference type="GO" id="GO:0080043">
    <property type="term" value="F:quercetin 3-O-glucosyltransferase activity"/>
    <property type="evidence" value="ECO:0007669"/>
    <property type="project" value="TreeGrafter"/>
</dbReference>
<evidence type="ECO:0000256" key="2">
    <source>
        <dbReference type="ARBA" id="ARBA00022679"/>
    </source>
</evidence>
<feature type="domain" description="Glycosyltransferase N-terminal" evidence="5">
    <location>
        <begin position="15"/>
        <end position="143"/>
    </location>
</feature>
<dbReference type="Proteomes" id="UP001327560">
    <property type="component" value="Chromosome 3"/>
</dbReference>
<reference evidence="6 7" key="1">
    <citation type="submission" date="2023-10" db="EMBL/GenBank/DDBJ databases">
        <title>Chromosome-scale genome assembly provides insights into flower coloration mechanisms of Canna indica.</title>
        <authorList>
            <person name="Li C."/>
        </authorList>
    </citation>
    <scope>NUCLEOTIDE SEQUENCE [LARGE SCALE GENOMIC DNA]</scope>
    <source>
        <tissue evidence="6">Flower</tissue>
    </source>
</reference>
<keyword evidence="2 3" id="KW-0808">Transferase</keyword>
<accession>A0AAQ3Q6U2</accession>
<gene>
    <name evidence="6" type="ORF">Cni_G09830</name>
</gene>
<evidence type="ECO:0000256" key="1">
    <source>
        <dbReference type="ARBA" id="ARBA00009995"/>
    </source>
</evidence>
<dbReference type="AlphaFoldDB" id="A0AAQ3Q6U2"/>
<dbReference type="PANTHER" id="PTHR11926:SF774">
    <property type="entry name" value="UDP-GLYCOSYLTRANSFERASE 85A1-RELATED"/>
    <property type="match status" value="1"/>
</dbReference>
<dbReference type="FunFam" id="3.40.50.2000:FF:000027">
    <property type="entry name" value="Glycosyltransferase"/>
    <property type="match status" value="1"/>
</dbReference>
<dbReference type="GO" id="GO:0080044">
    <property type="term" value="F:quercetin 7-O-glucosyltransferase activity"/>
    <property type="evidence" value="ECO:0007669"/>
    <property type="project" value="TreeGrafter"/>
</dbReference>
<proteinExistence type="inferred from homology"/>
<dbReference type="InterPro" id="IPR058980">
    <property type="entry name" value="Glyco_transf_N"/>
</dbReference>
<sequence>MGSIPKEMEKKKAHAVCIPYPAQGHITPMMKLAKLLRSDYGFHITFVNTHYNHKRLLRSNAISSAVDQLPDFRFESIPDGLPPSDADSDATQDIPSLCDSLWKHALPPFLDLLRKLNRESPPVSCIVSDGAMSFTLDAAKALNIPEVLFWTPSACGVLGYLHYQHLLERGLIPLKDESDITNGFLDTPVDWIPGFNKNMRLKDLPSFLRTTDPSDIMLNCCNREAQRAAMASGIILNTFDELEQPVLEAMAVVGRLPPIFTVGPLNLISRPHGPLASILSSLWKEENGCLEWLDSHAPASVVYVNFGSITVMTKEQLVEFAWGLANCEYEFLWVIRPDLVRGETAVLPLEFLERTKERGLMASWCPQEAVLEHAAVGGFLTHSGWNSTLESISGGVPMLSWPFFAEQQTNCRYACEEWGIGMEIDNDVKREKVERLIRELMGGEKGKQMRNKAMEWKMSAVRATQPGGSSCCNLVRLVKEVLLNT</sequence>
<dbReference type="Pfam" id="PF26168">
    <property type="entry name" value="Glyco_transf_N"/>
    <property type="match status" value="1"/>
</dbReference>
<evidence type="ECO:0000256" key="4">
    <source>
        <dbReference type="RuleBase" id="RU362057"/>
    </source>
</evidence>
<evidence type="ECO:0000256" key="3">
    <source>
        <dbReference type="RuleBase" id="RU003718"/>
    </source>
</evidence>
<evidence type="ECO:0000259" key="5">
    <source>
        <dbReference type="Pfam" id="PF26168"/>
    </source>
</evidence>
<name>A0AAQ3Q6U2_9LILI</name>
<evidence type="ECO:0000313" key="7">
    <source>
        <dbReference type="Proteomes" id="UP001327560"/>
    </source>
</evidence>
<comment type="similarity">
    <text evidence="1 3">Belongs to the UDP-glycosyltransferase family.</text>
</comment>
<protein>
    <recommendedName>
        <fullName evidence="4">Glycosyltransferase</fullName>
        <ecNumber evidence="4">2.4.1.-</ecNumber>
    </recommendedName>
</protein>
<dbReference type="EMBL" id="CP136892">
    <property type="protein sequence ID" value="WOL01116.1"/>
    <property type="molecule type" value="Genomic_DNA"/>
</dbReference>
<keyword evidence="7" id="KW-1185">Reference proteome</keyword>
<dbReference type="SUPFAM" id="SSF53756">
    <property type="entry name" value="UDP-Glycosyltransferase/glycogen phosphorylase"/>
    <property type="match status" value="1"/>
</dbReference>
<dbReference type="EC" id="2.4.1.-" evidence="4"/>
<dbReference type="InterPro" id="IPR035595">
    <property type="entry name" value="UDP_glycos_trans_CS"/>
</dbReference>
<evidence type="ECO:0000313" key="6">
    <source>
        <dbReference type="EMBL" id="WOL01116.1"/>
    </source>
</evidence>
<organism evidence="6 7">
    <name type="scientific">Canna indica</name>
    <name type="common">Indian-shot</name>
    <dbReference type="NCBI Taxonomy" id="4628"/>
    <lineage>
        <taxon>Eukaryota</taxon>
        <taxon>Viridiplantae</taxon>
        <taxon>Streptophyta</taxon>
        <taxon>Embryophyta</taxon>
        <taxon>Tracheophyta</taxon>
        <taxon>Spermatophyta</taxon>
        <taxon>Magnoliopsida</taxon>
        <taxon>Liliopsida</taxon>
        <taxon>Zingiberales</taxon>
        <taxon>Cannaceae</taxon>
        <taxon>Canna</taxon>
    </lineage>
</organism>
<dbReference type="PANTHER" id="PTHR11926">
    <property type="entry name" value="GLUCOSYL/GLUCURONOSYL TRANSFERASES"/>
    <property type="match status" value="1"/>
</dbReference>
<keyword evidence="3" id="KW-0328">Glycosyltransferase</keyword>
<dbReference type="CDD" id="cd03784">
    <property type="entry name" value="GT1_Gtf-like"/>
    <property type="match status" value="1"/>
</dbReference>